<feature type="transmembrane region" description="Helical" evidence="5">
    <location>
        <begin position="20"/>
        <end position="45"/>
    </location>
</feature>
<dbReference type="CDD" id="cd06261">
    <property type="entry name" value="TM_PBP2"/>
    <property type="match status" value="1"/>
</dbReference>
<evidence type="ECO:0000256" key="3">
    <source>
        <dbReference type="ARBA" id="ARBA00022989"/>
    </source>
</evidence>
<dbReference type="Gene3D" id="1.10.3720.10">
    <property type="entry name" value="MetI-like"/>
    <property type="match status" value="1"/>
</dbReference>
<dbReference type="NCBIfam" id="TIGR02138">
    <property type="entry name" value="phosphate_pstC"/>
    <property type="match status" value="1"/>
</dbReference>
<comment type="function">
    <text evidence="6">Part of the binding-protein-dependent transport system for phosphate; probably responsible for the translocation of the substrate across the membrane.</text>
</comment>
<keyword evidence="6" id="KW-1003">Cell membrane</keyword>
<sequence>MAVTDLRKPINPVRAIGERIIQIALLLAAAVSIFTTAGIVFSLIFETIAFFSEVSIIEFLTDTEWTPLFANQRFGIWPLVSATVLTSAIAMVVAVPLGLIAAIFLSEFANDRVRRTVKPLLEILAGIPTVVYGYFALTFLTPLLRNFIPTLSIFNSLSAGLIMGVMLIPIVASLSEDALSAVPNSLREAAYGLGSTRFEVAVHVILPAAISGVIASIVLAFSRAVGETMIVAIAAGQNPRLTFDPTVPVMTMTSYIVQVSLGDTPYGSLSYHTLYAVGFTLFLFTFVLNIFSYWMVRKFREVYD</sequence>
<feature type="transmembrane region" description="Helical" evidence="5">
    <location>
        <begin position="76"/>
        <end position="105"/>
    </location>
</feature>
<evidence type="ECO:0000256" key="1">
    <source>
        <dbReference type="ARBA" id="ARBA00004141"/>
    </source>
</evidence>
<name>A0A178M667_9CHLR</name>
<proteinExistence type="inferred from homology"/>
<evidence type="ECO:0000256" key="5">
    <source>
        <dbReference type="RuleBase" id="RU363032"/>
    </source>
</evidence>
<dbReference type="InterPro" id="IPR000515">
    <property type="entry name" value="MetI-like"/>
</dbReference>
<dbReference type="PANTHER" id="PTHR42727">
    <property type="entry name" value="PHOSPHATE TRANSPORT SYSTEM PERMEASE PROTEIN"/>
    <property type="match status" value="1"/>
</dbReference>
<dbReference type="STRING" id="1707952.A6A03_17365"/>
<evidence type="ECO:0000256" key="4">
    <source>
        <dbReference type="ARBA" id="ARBA00023136"/>
    </source>
</evidence>
<keyword evidence="4 5" id="KW-0472">Membrane</keyword>
<feature type="transmembrane region" description="Helical" evidence="5">
    <location>
        <begin position="117"/>
        <end position="137"/>
    </location>
</feature>
<keyword evidence="9" id="KW-1185">Reference proteome</keyword>
<gene>
    <name evidence="8" type="ORF">A6A03_17365</name>
</gene>
<evidence type="ECO:0000256" key="6">
    <source>
        <dbReference type="RuleBase" id="RU363054"/>
    </source>
</evidence>
<dbReference type="SUPFAM" id="SSF161098">
    <property type="entry name" value="MetI-like"/>
    <property type="match status" value="1"/>
</dbReference>
<evidence type="ECO:0000256" key="2">
    <source>
        <dbReference type="ARBA" id="ARBA00022692"/>
    </source>
</evidence>
<keyword evidence="6" id="KW-0592">Phosphate transport</keyword>
<dbReference type="GO" id="GO:0005315">
    <property type="term" value="F:phosphate transmembrane transporter activity"/>
    <property type="evidence" value="ECO:0007669"/>
    <property type="project" value="InterPro"/>
</dbReference>
<dbReference type="InterPro" id="IPR035906">
    <property type="entry name" value="MetI-like_sf"/>
</dbReference>
<comment type="similarity">
    <text evidence="6">Belongs to the binding-protein-dependent transport system permease family. CysTW subfamily.</text>
</comment>
<keyword evidence="2 5" id="KW-0812">Transmembrane</keyword>
<keyword evidence="3 5" id="KW-1133">Transmembrane helix</keyword>
<organism evidence="8 9">
    <name type="scientific">Chloroflexus islandicus</name>
    <dbReference type="NCBI Taxonomy" id="1707952"/>
    <lineage>
        <taxon>Bacteria</taxon>
        <taxon>Bacillati</taxon>
        <taxon>Chloroflexota</taxon>
        <taxon>Chloroflexia</taxon>
        <taxon>Chloroflexales</taxon>
        <taxon>Chloroflexineae</taxon>
        <taxon>Chloroflexaceae</taxon>
        <taxon>Chloroflexus</taxon>
    </lineage>
</organism>
<protein>
    <recommendedName>
        <fullName evidence="6">Phosphate transport system permease protein</fullName>
    </recommendedName>
</protein>
<reference evidence="8 9" key="1">
    <citation type="submission" date="2016-04" db="EMBL/GenBank/DDBJ databases">
        <title>Chloroflexus islandicus sp. nov., a thermophilic filamentous anoxygenic phototrophic bacterium from geyser Strokkur (Iceland).</title>
        <authorList>
            <person name="Gaisin V.A."/>
            <person name="Kalashnikov A.M."/>
            <person name="Sukhacheva M.V."/>
            <person name="Grouzdev D.S."/>
            <person name="Ivanov T.M."/>
            <person name="Kuznetsov B."/>
            <person name="Gorlenko V.M."/>
        </authorList>
    </citation>
    <scope>NUCLEOTIDE SEQUENCE [LARGE SCALE GENOMIC DNA]</scope>
    <source>
        <strain evidence="9">isl-2</strain>
    </source>
</reference>
<dbReference type="RefSeq" id="WP_066789548.1">
    <property type="nucleotide sequence ID" value="NZ_LWQS01000070.1"/>
</dbReference>
<dbReference type="GO" id="GO:0006817">
    <property type="term" value="P:phosphate ion transport"/>
    <property type="evidence" value="ECO:0007669"/>
    <property type="project" value="UniProtKB-KW"/>
</dbReference>
<evidence type="ECO:0000259" key="7">
    <source>
        <dbReference type="PROSITE" id="PS50928"/>
    </source>
</evidence>
<dbReference type="Pfam" id="PF00528">
    <property type="entry name" value="BPD_transp_1"/>
    <property type="match status" value="1"/>
</dbReference>
<keyword evidence="5" id="KW-0813">Transport</keyword>
<dbReference type="AlphaFoldDB" id="A0A178M667"/>
<dbReference type="EMBL" id="LWQS01000070">
    <property type="protein sequence ID" value="OAN44249.1"/>
    <property type="molecule type" value="Genomic_DNA"/>
</dbReference>
<accession>A0A178M667</accession>
<evidence type="ECO:0000313" key="8">
    <source>
        <dbReference type="EMBL" id="OAN44249.1"/>
    </source>
</evidence>
<feature type="transmembrane region" description="Helical" evidence="5">
    <location>
        <begin position="200"/>
        <end position="221"/>
    </location>
</feature>
<comment type="subcellular location">
    <subcellularLocation>
        <location evidence="5">Cell membrane</location>
        <topology evidence="5">Multi-pass membrane protein</topology>
    </subcellularLocation>
    <subcellularLocation>
        <location evidence="1">Membrane</location>
        <topology evidence="1">Multi-pass membrane protein</topology>
    </subcellularLocation>
</comment>
<dbReference type="PROSITE" id="PS50928">
    <property type="entry name" value="ABC_TM1"/>
    <property type="match status" value="1"/>
</dbReference>
<evidence type="ECO:0000313" key="9">
    <source>
        <dbReference type="Proteomes" id="UP000078287"/>
    </source>
</evidence>
<feature type="transmembrane region" description="Helical" evidence="5">
    <location>
        <begin position="274"/>
        <end position="296"/>
    </location>
</feature>
<dbReference type="InterPro" id="IPR011864">
    <property type="entry name" value="Phosphate_PstC"/>
</dbReference>
<dbReference type="GO" id="GO:0005886">
    <property type="term" value="C:plasma membrane"/>
    <property type="evidence" value="ECO:0007669"/>
    <property type="project" value="UniProtKB-SubCell"/>
</dbReference>
<dbReference type="OrthoDB" id="9785113at2"/>
<comment type="caution">
    <text evidence="8">The sequence shown here is derived from an EMBL/GenBank/DDBJ whole genome shotgun (WGS) entry which is preliminary data.</text>
</comment>
<dbReference type="PANTHER" id="PTHR42727:SF1">
    <property type="entry name" value="PHOSPHATE TRANSPORT SYSTEM PERMEASE"/>
    <property type="match status" value="1"/>
</dbReference>
<dbReference type="Proteomes" id="UP000078287">
    <property type="component" value="Unassembled WGS sequence"/>
</dbReference>
<feature type="domain" description="ABC transmembrane type-1" evidence="7">
    <location>
        <begin position="80"/>
        <end position="292"/>
    </location>
</feature>
<feature type="transmembrane region" description="Helical" evidence="5">
    <location>
        <begin position="157"/>
        <end position="179"/>
    </location>
</feature>